<reference evidence="3 4" key="1">
    <citation type="submission" date="2020-05" db="EMBL/GenBank/DDBJ databases">
        <authorList>
            <person name="Khan S.A."/>
            <person name="Jeon C.O."/>
            <person name="Chun B.H."/>
        </authorList>
    </citation>
    <scope>NUCLEOTIDE SEQUENCE [LARGE SCALE GENOMIC DNA]</scope>
    <source>
        <strain evidence="3 4">S1162</strain>
    </source>
</reference>
<dbReference type="RefSeq" id="WP_175270235.1">
    <property type="nucleotide sequence ID" value="NZ_JABFCR010000054.1"/>
</dbReference>
<organism evidence="3 4">
    <name type="scientific">Mucilaginibacter humi</name>
    <dbReference type="NCBI Taxonomy" id="2732510"/>
    <lineage>
        <taxon>Bacteria</taxon>
        <taxon>Pseudomonadati</taxon>
        <taxon>Bacteroidota</taxon>
        <taxon>Sphingobacteriia</taxon>
        <taxon>Sphingobacteriales</taxon>
        <taxon>Sphingobacteriaceae</taxon>
        <taxon>Mucilaginibacter</taxon>
    </lineage>
</organism>
<protein>
    <submittedName>
        <fullName evidence="3">DUF4369 domain-containing protein</fullName>
    </submittedName>
</protein>
<evidence type="ECO:0000256" key="1">
    <source>
        <dbReference type="SAM" id="SignalP"/>
    </source>
</evidence>
<comment type="caution">
    <text evidence="3">The sequence shown here is derived from an EMBL/GenBank/DDBJ whole genome shotgun (WGS) entry which is preliminary data.</text>
</comment>
<dbReference type="Proteomes" id="UP000566071">
    <property type="component" value="Unassembled WGS sequence"/>
</dbReference>
<feature type="domain" description="DUF4369" evidence="2">
    <location>
        <begin position="25"/>
        <end position="72"/>
    </location>
</feature>
<keyword evidence="4" id="KW-1185">Reference proteome</keyword>
<evidence type="ECO:0000313" key="3">
    <source>
        <dbReference type="EMBL" id="NNU34562.1"/>
    </source>
</evidence>
<accession>A0ABX1W2W2</accession>
<keyword evidence="1" id="KW-0732">Signal</keyword>
<feature type="chain" id="PRO_5045814537" evidence="1">
    <location>
        <begin position="19"/>
        <end position="77"/>
    </location>
</feature>
<feature type="signal peptide" evidence="1">
    <location>
        <begin position="1"/>
        <end position="18"/>
    </location>
</feature>
<evidence type="ECO:0000259" key="2">
    <source>
        <dbReference type="Pfam" id="PF14289"/>
    </source>
</evidence>
<gene>
    <name evidence="3" type="ORF">HK413_11515</name>
</gene>
<proteinExistence type="predicted"/>
<evidence type="ECO:0000313" key="4">
    <source>
        <dbReference type="Proteomes" id="UP000566071"/>
    </source>
</evidence>
<name>A0ABX1W2W2_9SPHI</name>
<dbReference type="Pfam" id="PF14289">
    <property type="entry name" value="DUF4369"/>
    <property type="match status" value="1"/>
</dbReference>
<dbReference type="InterPro" id="IPR025380">
    <property type="entry name" value="DUF4369"/>
</dbReference>
<sequence length="77" mass="8302">MKKLLFILSALLPALAFAQAPTSNFTINGKVGKVGSPAWAYLFYQVGANKVVDSALVTNGNFVINGFYPTPHTPCWL</sequence>
<dbReference type="EMBL" id="JABFCR010000054">
    <property type="protein sequence ID" value="NNU34562.1"/>
    <property type="molecule type" value="Genomic_DNA"/>
</dbReference>